<dbReference type="GO" id="GO:0016757">
    <property type="term" value="F:glycosyltransferase activity"/>
    <property type="evidence" value="ECO:0007669"/>
    <property type="project" value="TreeGrafter"/>
</dbReference>
<sequence>MTLDEQHKATTLRLLSRIPNGRFTTSMKVAPTAGMATAFILMGDNKDEVDMEWLGWKPDAVETTYHMKGILDEENEPLKRLPVSGGNASASYHTYAIEKTDTTVKWFVDGVEGRTTTNSDPAKFPEGVEWLMFGVWDGSSVHEWAGTAKYNG</sequence>
<keyword evidence="1" id="KW-0732">Signal</keyword>
<dbReference type="PANTHER" id="PTHR10963:SF22">
    <property type="entry name" value="GLYCOSIDASE CRH2-RELATED"/>
    <property type="match status" value="1"/>
</dbReference>
<keyword evidence="6" id="KW-1185">Reference proteome</keyword>
<dbReference type="EMBL" id="ML002504">
    <property type="protein sequence ID" value="RKP37364.1"/>
    <property type="molecule type" value="Genomic_DNA"/>
</dbReference>
<evidence type="ECO:0000259" key="4">
    <source>
        <dbReference type="PROSITE" id="PS51762"/>
    </source>
</evidence>
<reference evidence="6" key="1">
    <citation type="journal article" date="2018" name="Nat. Microbiol.">
        <title>Leveraging single-cell genomics to expand the fungal tree of life.</title>
        <authorList>
            <person name="Ahrendt S.R."/>
            <person name="Quandt C.A."/>
            <person name="Ciobanu D."/>
            <person name="Clum A."/>
            <person name="Salamov A."/>
            <person name="Andreopoulos B."/>
            <person name="Cheng J.F."/>
            <person name="Woyke T."/>
            <person name="Pelin A."/>
            <person name="Henrissat B."/>
            <person name="Reynolds N.K."/>
            <person name="Benny G.L."/>
            <person name="Smith M.E."/>
            <person name="James T.Y."/>
            <person name="Grigoriev I.V."/>
        </authorList>
    </citation>
    <scope>NUCLEOTIDE SEQUENCE [LARGE SCALE GENOMIC DNA]</scope>
    <source>
        <strain evidence="6">RSA 468</strain>
    </source>
</reference>
<dbReference type="SUPFAM" id="SSF49899">
    <property type="entry name" value="Concanavalin A-like lectins/glucanases"/>
    <property type="match status" value="1"/>
</dbReference>
<dbReference type="Pfam" id="PF00722">
    <property type="entry name" value="Glyco_hydro_16"/>
    <property type="match status" value="1"/>
</dbReference>
<dbReference type="PANTHER" id="PTHR10963">
    <property type="entry name" value="GLYCOSYL HYDROLASE-RELATED"/>
    <property type="match status" value="1"/>
</dbReference>
<dbReference type="GO" id="GO:0030246">
    <property type="term" value="F:carbohydrate binding"/>
    <property type="evidence" value="ECO:0007669"/>
    <property type="project" value="UniProtKB-KW"/>
</dbReference>
<organism evidence="5 6">
    <name type="scientific">Dimargaris cristalligena</name>
    <dbReference type="NCBI Taxonomy" id="215637"/>
    <lineage>
        <taxon>Eukaryota</taxon>
        <taxon>Fungi</taxon>
        <taxon>Fungi incertae sedis</taxon>
        <taxon>Zoopagomycota</taxon>
        <taxon>Kickxellomycotina</taxon>
        <taxon>Dimargaritomycetes</taxon>
        <taxon>Dimargaritales</taxon>
        <taxon>Dimargaritaceae</taxon>
        <taxon>Dimargaris</taxon>
    </lineage>
</organism>
<evidence type="ECO:0000256" key="3">
    <source>
        <dbReference type="ARBA" id="ARBA00023295"/>
    </source>
</evidence>
<evidence type="ECO:0000256" key="2">
    <source>
        <dbReference type="ARBA" id="ARBA00022801"/>
    </source>
</evidence>
<dbReference type="AlphaFoldDB" id="A0A4P9ZUW2"/>
<evidence type="ECO:0000313" key="6">
    <source>
        <dbReference type="Proteomes" id="UP000268162"/>
    </source>
</evidence>
<name>A0A4P9ZUW2_9FUNG</name>
<dbReference type="Proteomes" id="UP000268162">
    <property type="component" value="Unassembled WGS sequence"/>
</dbReference>
<gene>
    <name evidence="5" type="ORF">BJ085DRAFT_16777</name>
</gene>
<keyword evidence="5" id="KW-0430">Lectin</keyword>
<dbReference type="GO" id="GO:0005975">
    <property type="term" value="P:carbohydrate metabolic process"/>
    <property type="evidence" value="ECO:0007669"/>
    <property type="project" value="InterPro"/>
</dbReference>
<evidence type="ECO:0000256" key="1">
    <source>
        <dbReference type="ARBA" id="ARBA00022729"/>
    </source>
</evidence>
<keyword evidence="3" id="KW-0326">Glycosidase</keyword>
<dbReference type="GO" id="GO:0004553">
    <property type="term" value="F:hydrolase activity, hydrolyzing O-glycosyl compounds"/>
    <property type="evidence" value="ECO:0007669"/>
    <property type="project" value="InterPro"/>
</dbReference>
<dbReference type="GO" id="GO:0009277">
    <property type="term" value="C:fungal-type cell wall"/>
    <property type="evidence" value="ECO:0007669"/>
    <property type="project" value="TreeGrafter"/>
</dbReference>
<dbReference type="InterPro" id="IPR013320">
    <property type="entry name" value="ConA-like_dom_sf"/>
</dbReference>
<evidence type="ECO:0000313" key="5">
    <source>
        <dbReference type="EMBL" id="RKP37364.1"/>
    </source>
</evidence>
<feature type="domain" description="GH16" evidence="4">
    <location>
        <begin position="1"/>
        <end position="152"/>
    </location>
</feature>
<proteinExistence type="predicted"/>
<dbReference type="InterPro" id="IPR000757">
    <property type="entry name" value="Beta-glucanase-like"/>
</dbReference>
<dbReference type="InterPro" id="IPR050546">
    <property type="entry name" value="Glycosyl_Hydrlase_16"/>
</dbReference>
<dbReference type="Gene3D" id="2.60.120.200">
    <property type="match status" value="1"/>
</dbReference>
<keyword evidence="2" id="KW-0378">Hydrolase</keyword>
<dbReference type="STRING" id="215637.A0A4P9ZUW2"/>
<dbReference type="PROSITE" id="PS51762">
    <property type="entry name" value="GH16_2"/>
    <property type="match status" value="1"/>
</dbReference>
<accession>A0A4P9ZUW2</accession>
<protein>
    <submittedName>
        <fullName evidence="5">Concanavalin A-like lectin/glucanase domain-containing protein</fullName>
    </submittedName>
</protein>
<dbReference type="GO" id="GO:0031505">
    <property type="term" value="P:fungal-type cell wall organization"/>
    <property type="evidence" value="ECO:0007669"/>
    <property type="project" value="TreeGrafter"/>
</dbReference>
<feature type="non-terminal residue" evidence="5">
    <location>
        <position position="152"/>
    </location>
</feature>